<keyword evidence="4" id="KW-1185">Reference proteome</keyword>
<feature type="region of interest" description="Disordered" evidence="1">
    <location>
        <begin position="20"/>
        <end position="72"/>
    </location>
</feature>
<sequence>MRLIKIAPIFAVLALAACDNTADQTGSTRNNGTTTAPPATTTAPPAATTAPPATTAPATPGGAPAGGTAPRP</sequence>
<evidence type="ECO:0000256" key="1">
    <source>
        <dbReference type="SAM" id="MobiDB-lite"/>
    </source>
</evidence>
<accession>A0A5B2VFR4</accession>
<feature type="compositionally biased region" description="Polar residues" evidence="1">
    <location>
        <begin position="21"/>
        <end position="31"/>
    </location>
</feature>
<dbReference type="RefSeq" id="WP_149817301.1">
    <property type="nucleotide sequence ID" value="NZ_VUOA01000019.1"/>
</dbReference>
<organism evidence="3 4">
    <name type="scientific">Salinarimonas soli</name>
    <dbReference type="NCBI Taxonomy" id="1638099"/>
    <lineage>
        <taxon>Bacteria</taxon>
        <taxon>Pseudomonadati</taxon>
        <taxon>Pseudomonadota</taxon>
        <taxon>Alphaproteobacteria</taxon>
        <taxon>Hyphomicrobiales</taxon>
        <taxon>Salinarimonadaceae</taxon>
        <taxon>Salinarimonas</taxon>
    </lineage>
</organism>
<reference evidence="3 4" key="1">
    <citation type="submission" date="2019-09" db="EMBL/GenBank/DDBJ databases">
        <title>Salinarimonas rosea gen. nov., sp. nov., a new member of the a-2 subgroup of the Proteobacteria.</title>
        <authorList>
            <person name="Liu J."/>
        </authorList>
    </citation>
    <scope>NUCLEOTIDE SEQUENCE [LARGE SCALE GENOMIC DNA]</scope>
    <source>
        <strain evidence="3 4">BN140002</strain>
    </source>
</reference>
<keyword evidence="2" id="KW-0732">Signal</keyword>
<feature type="compositionally biased region" description="Low complexity" evidence="1">
    <location>
        <begin position="32"/>
        <end position="72"/>
    </location>
</feature>
<evidence type="ECO:0000313" key="3">
    <source>
        <dbReference type="EMBL" id="KAA2237468.1"/>
    </source>
</evidence>
<comment type="caution">
    <text evidence="3">The sequence shown here is derived from an EMBL/GenBank/DDBJ whole genome shotgun (WGS) entry which is preliminary data.</text>
</comment>
<gene>
    <name evidence="3" type="ORF">F0L46_10765</name>
</gene>
<dbReference type="PROSITE" id="PS51257">
    <property type="entry name" value="PROKAR_LIPOPROTEIN"/>
    <property type="match status" value="1"/>
</dbReference>
<feature type="signal peptide" evidence="2">
    <location>
        <begin position="1"/>
        <end position="22"/>
    </location>
</feature>
<dbReference type="Proteomes" id="UP000323142">
    <property type="component" value="Unassembled WGS sequence"/>
</dbReference>
<proteinExistence type="predicted"/>
<evidence type="ECO:0000313" key="4">
    <source>
        <dbReference type="Proteomes" id="UP000323142"/>
    </source>
</evidence>
<dbReference type="AlphaFoldDB" id="A0A5B2VFR4"/>
<dbReference type="EMBL" id="VUOA01000019">
    <property type="protein sequence ID" value="KAA2237468.1"/>
    <property type="molecule type" value="Genomic_DNA"/>
</dbReference>
<reference evidence="3 4" key="2">
    <citation type="submission" date="2019-09" db="EMBL/GenBank/DDBJ databases">
        <authorList>
            <person name="Jin C."/>
        </authorList>
    </citation>
    <scope>NUCLEOTIDE SEQUENCE [LARGE SCALE GENOMIC DNA]</scope>
    <source>
        <strain evidence="3 4">BN140002</strain>
    </source>
</reference>
<protein>
    <submittedName>
        <fullName evidence="3">Uncharacterized protein</fullName>
    </submittedName>
</protein>
<feature type="chain" id="PRO_5022875227" evidence="2">
    <location>
        <begin position="23"/>
        <end position="72"/>
    </location>
</feature>
<evidence type="ECO:0000256" key="2">
    <source>
        <dbReference type="SAM" id="SignalP"/>
    </source>
</evidence>
<name>A0A5B2VFR4_9HYPH</name>